<proteinExistence type="predicted"/>
<comment type="caution">
    <text evidence="1">The sequence shown here is derived from an EMBL/GenBank/DDBJ whole genome shotgun (WGS) entry which is preliminary data.</text>
</comment>
<keyword evidence="2" id="KW-1185">Reference proteome</keyword>
<dbReference type="EMBL" id="VUMI01000049">
    <property type="protein sequence ID" value="MSS90888.1"/>
    <property type="molecule type" value="Genomic_DNA"/>
</dbReference>
<name>A0A6N7WN47_9FIRM</name>
<accession>A0A6N7WN47</accession>
<evidence type="ECO:0000313" key="1">
    <source>
        <dbReference type="EMBL" id="MSS90888.1"/>
    </source>
</evidence>
<dbReference type="Proteomes" id="UP000436047">
    <property type="component" value="Unassembled WGS sequence"/>
</dbReference>
<protein>
    <submittedName>
        <fullName evidence="1">Uncharacterized protein</fullName>
    </submittedName>
</protein>
<evidence type="ECO:0000313" key="2">
    <source>
        <dbReference type="Proteomes" id="UP000436047"/>
    </source>
</evidence>
<gene>
    <name evidence="1" type="ORF">FYJ45_22325</name>
</gene>
<dbReference type="AlphaFoldDB" id="A0A6N7WN47"/>
<organism evidence="1 2">
    <name type="scientific">Eisenbergiella porci</name>
    <dbReference type="NCBI Taxonomy" id="2652274"/>
    <lineage>
        <taxon>Bacteria</taxon>
        <taxon>Bacillati</taxon>
        <taxon>Bacillota</taxon>
        <taxon>Clostridia</taxon>
        <taxon>Lachnospirales</taxon>
        <taxon>Lachnospiraceae</taxon>
        <taxon>Eisenbergiella</taxon>
    </lineage>
</organism>
<sequence>MNAFQMGSYCKLCESRILDEVGLDGKDIICDFVNIDILFNYYGLRKSRRVFEAYLNDEQMEQILDYASSLDDMAVNRNNILWMLRSWDKNRLMEYTNVSNSFIGKEELMEYIRCEFQSRNLINRGYRWIREAAREMFFRIKHFSRIMLVKEILREIPGTKPTSKDRPFLIKRNYEKYRDIPERKRTADDWKKHVYYGIRYYTRNKNSGPVKICYQIEESFKAMTDIVKAASRLTPEEFVSLFPADKEYNGEKYMEKDYFTTMKAVKRFPEGKPIGNGINCFLEEYYNRDVFLFWVNYFSCMGDYDVHCGISDPVENYFRQMERFHASAGNTI</sequence>
<reference evidence="1 2" key="1">
    <citation type="submission" date="2019-08" db="EMBL/GenBank/DDBJ databases">
        <title>In-depth cultivation of the pig gut microbiome towards novel bacterial diversity and tailored functional studies.</title>
        <authorList>
            <person name="Wylensek D."/>
            <person name="Hitch T.C.A."/>
            <person name="Clavel T."/>
        </authorList>
    </citation>
    <scope>NUCLEOTIDE SEQUENCE [LARGE SCALE GENOMIC DNA]</scope>
    <source>
        <strain evidence="1 2">WCA-389-WT-23B</strain>
    </source>
</reference>